<dbReference type="PhylomeDB" id="C4QK17"/>
<name>C4QK17_SCHMA</name>
<evidence type="ECO:0000313" key="1">
    <source>
        <dbReference type="Proteomes" id="UP000008854"/>
    </source>
</evidence>
<reference evidence="1" key="1">
    <citation type="journal article" date="2012" name="PLoS Negl. Trop. Dis.">
        <title>A systematically improved high quality genome and transcriptome of the human blood fluke Schistosoma mansoni.</title>
        <authorList>
            <person name="Protasio A.V."/>
            <person name="Tsai I.J."/>
            <person name="Babbage A."/>
            <person name="Nichol S."/>
            <person name="Hunt M."/>
            <person name="Aslett M.A."/>
            <person name="De Silva N."/>
            <person name="Velarde G.S."/>
            <person name="Anderson T.J."/>
            <person name="Clark R.C."/>
            <person name="Davidson C."/>
            <person name="Dillon G.P."/>
            <person name="Holroyd N.E."/>
            <person name="LoVerde P.T."/>
            <person name="Lloyd C."/>
            <person name="McQuillan J."/>
            <person name="Oliveira G."/>
            <person name="Otto T.D."/>
            <person name="Parker-Manuel S.J."/>
            <person name="Quail M.A."/>
            <person name="Wilson R.A."/>
            <person name="Zerlotini A."/>
            <person name="Dunne D.W."/>
            <person name="Berriman M."/>
        </authorList>
    </citation>
    <scope>NUCLEOTIDE SEQUENCE [LARGE SCALE GENOMIC DNA]</scope>
    <source>
        <strain evidence="1">Puerto Rican</strain>
    </source>
</reference>
<dbReference type="CTD" id="8344304"/>
<dbReference type="RefSeq" id="XP_018644352.1">
    <property type="nucleotide sequence ID" value="XM_018792679.1"/>
</dbReference>
<dbReference type="Proteomes" id="UP000008854">
    <property type="component" value="Unassembled WGS sequence"/>
</dbReference>
<dbReference type="AlphaFoldDB" id="C4QK17"/>
<accession>C4QK17</accession>
<dbReference type="InParanoid" id="C4QK17"/>
<dbReference type="HOGENOM" id="CLU_2500741_0_0_1"/>
<sequence length="86" mass="10185">MEFLGRYECLVDIKKWRSTLKENLSYTKGKEIHITPLNLIQTSEVTTAKFQDTLAGFVGPILSRLRNYLEDMMFRKYITRVMESLY</sequence>
<evidence type="ECO:0000313" key="2">
    <source>
        <dbReference type="WBParaSite" id="Smp_168030.1"/>
    </source>
</evidence>
<protein>
    <submittedName>
        <fullName evidence="2">SRPBCC family protein</fullName>
    </submittedName>
</protein>
<dbReference type="GeneID" id="8344304"/>
<organism evidence="1 2">
    <name type="scientific">Schistosoma mansoni</name>
    <name type="common">Blood fluke</name>
    <dbReference type="NCBI Taxonomy" id="6183"/>
    <lineage>
        <taxon>Eukaryota</taxon>
        <taxon>Metazoa</taxon>
        <taxon>Spiralia</taxon>
        <taxon>Lophotrochozoa</taxon>
        <taxon>Platyhelminthes</taxon>
        <taxon>Trematoda</taxon>
        <taxon>Digenea</taxon>
        <taxon>Strigeidida</taxon>
        <taxon>Schistosomatoidea</taxon>
        <taxon>Schistosomatidae</taxon>
        <taxon>Schistosoma</taxon>
    </lineage>
</organism>
<proteinExistence type="predicted"/>
<keyword evidence="1" id="KW-1185">Reference proteome</keyword>
<dbReference type="KEGG" id="smm:Smp_168030"/>
<dbReference type="WBParaSite" id="Smp_168030.1">
    <property type="protein sequence ID" value="Smp_168030.1"/>
    <property type="gene ID" value="Smp_168030"/>
</dbReference>
<reference evidence="2" key="2">
    <citation type="submission" date="2018-12" db="UniProtKB">
        <authorList>
            <consortium name="WormBaseParasite"/>
        </authorList>
    </citation>
    <scope>IDENTIFICATION</scope>
    <source>
        <strain evidence="2">Puerto Rican</strain>
    </source>
</reference>